<evidence type="ECO:0000313" key="1">
    <source>
        <dbReference type="EMBL" id="AKU97780.1"/>
    </source>
</evidence>
<organism evidence="1 2">
    <name type="scientific">Labilithrix luteola</name>
    <dbReference type="NCBI Taxonomy" id="1391654"/>
    <lineage>
        <taxon>Bacteria</taxon>
        <taxon>Pseudomonadati</taxon>
        <taxon>Myxococcota</taxon>
        <taxon>Polyangia</taxon>
        <taxon>Polyangiales</taxon>
        <taxon>Labilitrichaceae</taxon>
        <taxon>Labilithrix</taxon>
    </lineage>
</organism>
<dbReference type="AlphaFoldDB" id="A0A0K1PW85"/>
<dbReference type="Proteomes" id="UP000064967">
    <property type="component" value="Chromosome"/>
</dbReference>
<accession>A0A0K1PW85</accession>
<gene>
    <name evidence="1" type="ORF">AKJ09_04444</name>
</gene>
<proteinExistence type="predicted"/>
<keyword evidence="2" id="KW-1185">Reference proteome</keyword>
<name>A0A0K1PW85_9BACT</name>
<dbReference type="KEGG" id="llu:AKJ09_04444"/>
<evidence type="ECO:0000313" key="2">
    <source>
        <dbReference type="Proteomes" id="UP000064967"/>
    </source>
</evidence>
<sequence>MSVVRRLLPPCSDVGANNEAHPEFVGGGKQRCFDWALLRAVPIVLRQEVVMARSAAETLPTSR</sequence>
<protein>
    <submittedName>
        <fullName evidence="1">Uncharacterized protein</fullName>
    </submittedName>
</protein>
<dbReference type="STRING" id="1391654.AKJ09_04444"/>
<dbReference type="EMBL" id="CP012333">
    <property type="protein sequence ID" value="AKU97780.1"/>
    <property type="molecule type" value="Genomic_DNA"/>
</dbReference>
<reference evidence="1 2" key="1">
    <citation type="submission" date="2015-08" db="EMBL/GenBank/DDBJ databases">
        <authorList>
            <person name="Babu N.S."/>
            <person name="Beckwith C.J."/>
            <person name="Beseler K.G."/>
            <person name="Brison A."/>
            <person name="Carone J.V."/>
            <person name="Caskin T.P."/>
            <person name="Diamond M."/>
            <person name="Durham M.E."/>
            <person name="Foxe J.M."/>
            <person name="Go M."/>
            <person name="Henderson B.A."/>
            <person name="Jones I.B."/>
            <person name="McGettigan J.A."/>
            <person name="Micheletti S.J."/>
            <person name="Nasrallah M.E."/>
            <person name="Ortiz D."/>
            <person name="Piller C.R."/>
            <person name="Privatt S.R."/>
            <person name="Schneider S.L."/>
            <person name="Sharp S."/>
            <person name="Smith T.C."/>
            <person name="Stanton J.D."/>
            <person name="Ullery H.E."/>
            <person name="Wilson R.J."/>
            <person name="Serrano M.G."/>
            <person name="Buck G."/>
            <person name="Lee V."/>
            <person name="Wang Y."/>
            <person name="Carvalho R."/>
            <person name="Voegtly L."/>
            <person name="Shi R."/>
            <person name="Duckworth R."/>
            <person name="Johnson A."/>
            <person name="Loviza R."/>
            <person name="Walstead R."/>
            <person name="Shah Z."/>
            <person name="Kiflezghi M."/>
            <person name="Wade K."/>
            <person name="Ball S.L."/>
            <person name="Bradley K.W."/>
            <person name="Asai D.J."/>
            <person name="Bowman C.A."/>
            <person name="Russell D.A."/>
            <person name="Pope W.H."/>
            <person name="Jacobs-Sera D."/>
            <person name="Hendrix R.W."/>
            <person name="Hatfull G.F."/>
        </authorList>
    </citation>
    <scope>NUCLEOTIDE SEQUENCE [LARGE SCALE GENOMIC DNA]</scope>
    <source>
        <strain evidence="1 2">DSM 27648</strain>
    </source>
</reference>